<sequence>MASSPVNPSSPTGTLKRDASKKDSGKLGWVGTLTRRKKGQEVDELETEGRHAIESPTTPITVAPDTFDLDENEQRSMVEPASLESIKLKELKEVLLDWINDELSEHRIVLRDITEDLYDGQILAVLMDKLAGIKLSEFEEVTQSVESQRARLSILLEQVNKLLGVPQHRAKWTANAIHGKDIVAILHLLVALARHFESPRKLPGGVRINMVVVQKKGGILLPNKIVEEITAPNEGEDVQNGKPERDAFDALFDNAPEKLNVVKKSLQVFVNKHLAKLSLEVAEVDSQFHDGVYLIFLLGLLEGFFVPLYQFYITPTTKDQKLHNVTLAIDLMRDSGLKFYAKPDDVVQKDLKSTLRILYCLFQKFKSLK</sequence>
<feature type="domain" description="Calponin-homology (CH)" evidence="11">
    <location>
        <begin position="89"/>
        <end position="197"/>
    </location>
</feature>
<keyword evidence="10" id="KW-0812">Transmembrane</keyword>
<dbReference type="GO" id="GO:0005925">
    <property type="term" value="C:focal adhesion"/>
    <property type="evidence" value="ECO:0007669"/>
    <property type="project" value="TreeGrafter"/>
</dbReference>
<dbReference type="PANTHER" id="PTHR12114">
    <property type="entry name" value="PARVIN"/>
    <property type="match status" value="1"/>
</dbReference>
<dbReference type="SMART" id="SM00033">
    <property type="entry name" value="CH"/>
    <property type="match status" value="2"/>
</dbReference>
<dbReference type="CDD" id="cd21222">
    <property type="entry name" value="CH_PARV_rpt2"/>
    <property type="match status" value="1"/>
</dbReference>
<accession>A0A2B4S2Q5</accession>
<protein>
    <submittedName>
        <fullName evidence="12">Alpha-parvin</fullName>
    </submittedName>
</protein>
<dbReference type="GO" id="GO:0034446">
    <property type="term" value="P:substrate adhesion-dependent cell spreading"/>
    <property type="evidence" value="ECO:0007669"/>
    <property type="project" value="TreeGrafter"/>
</dbReference>
<evidence type="ECO:0000259" key="11">
    <source>
        <dbReference type="PROSITE" id="PS50021"/>
    </source>
</evidence>
<evidence type="ECO:0000313" key="12">
    <source>
        <dbReference type="EMBL" id="PFX22838.1"/>
    </source>
</evidence>
<dbReference type="FunFam" id="1.10.418.10:FF:000011">
    <property type="entry name" value="Parvin, beta"/>
    <property type="match status" value="1"/>
</dbReference>
<proteinExistence type="inferred from homology"/>
<dbReference type="GO" id="GO:0030017">
    <property type="term" value="C:sarcomere"/>
    <property type="evidence" value="ECO:0007669"/>
    <property type="project" value="UniProtKB-SubCell"/>
</dbReference>
<keyword evidence="6" id="KW-0130">Cell adhesion</keyword>
<comment type="similarity">
    <text evidence="3">Belongs to the parvin family.</text>
</comment>
<dbReference type="GO" id="GO:0071963">
    <property type="term" value="P:establishment or maintenance of cell polarity regulating cell shape"/>
    <property type="evidence" value="ECO:0007669"/>
    <property type="project" value="TreeGrafter"/>
</dbReference>
<keyword evidence="8" id="KW-0206">Cytoskeleton</keyword>
<evidence type="ECO:0000256" key="9">
    <source>
        <dbReference type="SAM" id="MobiDB-lite"/>
    </source>
</evidence>
<feature type="compositionally biased region" description="Polar residues" evidence="9">
    <location>
        <begin position="1"/>
        <end position="13"/>
    </location>
</feature>
<dbReference type="InterPro" id="IPR028433">
    <property type="entry name" value="Parvin"/>
</dbReference>
<dbReference type="InterPro" id="IPR001715">
    <property type="entry name" value="CH_dom"/>
</dbReference>
<comment type="caution">
    <text evidence="12">The sequence shown here is derived from an EMBL/GenBank/DDBJ whole genome shotgun (WGS) entry which is preliminary data.</text>
</comment>
<comment type="subcellular location">
    <subcellularLocation>
        <location evidence="2">Cytoplasm</location>
        <location evidence="2">Cytoskeleton</location>
    </subcellularLocation>
    <subcellularLocation>
        <location evidence="1">Cytoplasm</location>
        <location evidence="1">Myofibril</location>
        <location evidence="1">Sarcomere</location>
    </subcellularLocation>
</comment>
<dbReference type="SUPFAM" id="SSF47576">
    <property type="entry name" value="Calponin-homology domain, CH-domain"/>
    <property type="match status" value="1"/>
</dbReference>
<dbReference type="GO" id="GO:0015629">
    <property type="term" value="C:actin cytoskeleton"/>
    <property type="evidence" value="ECO:0007669"/>
    <property type="project" value="TreeGrafter"/>
</dbReference>
<dbReference type="Pfam" id="PF00307">
    <property type="entry name" value="CH"/>
    <property type="match status" value="2"/>
</dbReference>
<dbReference type="PROSITE" id="PS50021">
    <property type="entry name" value="CH"/>
    <property type="match status" value="2"/>
</dbReference>
<evidence type="ECO:0000256" key="8">
    <source>
        <dbReference type="ARBA" id="ARBA00023212"/>
    </source>
</evidence>
<dbReference type="FunFam" id="1.10.418.10:FF:000015">
    <property type="entry name" value="Parvin beta"/>
    <property type="match status" value="1"/>
</dbReference>
<evidence type="ECO:0000256" key="1">
    <source>
        <dbReference type="ARBA" id="ARBA00004204"/>
    </source>
</evidence>
<dbReference type="PANTHER" id="PTHR12114:SF4">
    <property type="entry name" value="GH23568P"/>
    <property type="match status" value="1"/>
</dbReference>
<dbReference type="GO" id="GO:0030031">
    <property type="term" value="P:cell projection assembly"/>
    <property type="evidence" value="ECO:0007669"/>
    <property type="project" value="TreeGrafter"/>
</dbReference>
<evidence type="ECO:0000256" key="6">
    <source>
        <dbReference type="ARBA" id="ARBA00022889"/>
    </source>
</evidence>
<keyword evidence="10" id="KW-1133">Transmembrane helix</keyword>
<keyword evidence="5" id="KW-0677">Repeat</keyword>
<reference evidence="12" key="1">
    <citation type="journal article" date="2017" name="J. ISSAAS">
        <title>Comparative analysis of the genomes of Stylophora pistillata and Acropora digitifera provides evidence for extensive differences between species of corals.</title>
        <authorList>
            <person name="Voolstra C.R."/>
            <person name="Li Y."/>
            <person name="Liew Y.J."/>
            <person name="Baumgarten S."/>
            <person name="Zoccola D."/>
            <person name="Flot J.-F."/>
            <person name="Tambutte S."/>
            <person name="Allemand D."/>
            <person name="Aranda M."/>
        </authorList>
    </citation>
    <scope>NUCLEOTIDE SEQUENCE</scope>
    <source>
        <strain evidence="12">CSM Monaco</strain>
        <tissue evidence="12">Whole animal</tissue>
    </source>
</reference>
<dbReference type="Gene3D" id="1.10.418.10">
    <property type="entry name" value="Calponin-like domain"/>
    <property type="match status" value="2"/>
</dbReference>
<evidence type="ECO:0000256" key="2">
    <source>
        <dbReference type="ARBA" id="ARBA00004245"/>
    </source>
</evidence>
<dbReference type="GO" id="GO:0003779">
    <property type="term" value="F:actin binding"/>
    <property type="evidence" value="ECO:0007669"/>
    <property type="project" value="UniProtKB-KW"/>
</dbReference>
<feature type="region of interest" description="Disordered" evidence="9">
    <location>
        <begin position="1"/>
        <end position="26"/>
    </location>
</feature>
<evidence type="ECO:0000256" key="7">
    <source>
        <dbReference type="ARBA" id="ARBA00023203"/>
    </source>
</evidence>
<dbReference type="Proteomes" id="UP000225706">
    <property type="component" value="Unassembled WGS sequence"/>
</dbReference>
<dbReference type="PIRSF" id="PIRSF039131">
    <property type="entry name" value="Parvin"/>
    <property type="match status" value="1"/>
</dbReference>
<feature type="transmembrane region" description="Helical" evidence="10">
    <location>
        <begin position="291"/>
        <end position="312"/>
    </location>
</feature>
<keyword evidence="7" id="KW-0009">Actin-binding</keyword>
<evidence type="ECO:0000256" key="10">
    <source>
        <dbReference type="SAM" id="Phobius"/>
    </source>
</evidence>
<organism evidence="12 13">
    <name type="scientific">Stylophora pistillata</name>
    <name type="common">Smooth cauliflower coral</name>
    <dbReference type="NCBI Taxonomy" id="50429"/>
    <lineage>
        <taxon>Eukaryota</taxon>
        <taxon>Metazoa</taxon>
        <taxon>Cnidaria</taxon>
        <taxon>Anthozoa</taxon>
        <taxon>Hexacorallia</taxon>
        <taxon>Scleractinia</taxon>
        <taxon>Astrocoeniina</taxon>
        <taxon>Pocilloporidae</taxon>
        <taxon>Stylophora</taxon>
    </lineage>
</organism>
<dbReference type="STRING" id="50429.A0A2B4S2Q5"/>
<evidence type="ECO:0000256" key="3">
    <source>
        <dbReference type="ARBA" id="ARBA00005666"/>
    </source>
</evidence>
<evidence type="ECO:0000256" key="5">
    <source>
        <dbReference type="ARBA" id="ARBA00022737"/>
    </source>
</evidence>
<dbReference type="EMBL" id="LSMT01000227">
    <property type="protein sequence ID" value="PFX22838.1"/>
    <property type="molecule type" value="Genomic_DNA"/>
</dbReference>
<dbReference type="AlphaFoldDB" id="A0A2B4S2Q5"/>
<dbReference type="InterPro" id="IPR036872">
    <property type="entry name" value="CH_dom_sf"/>
</dbReference>
<keyword evidence="4" id="KW-0963">Cytoplasm</keyword>
<keyword evidence="10" id="KW-0472">Membrane</keyword>
<gene>
    <name evidence="12" type="primary">Parva</name>
    <name evidence="12" type="ORF">AWC38_SpisGene12610</name>
</gene>
<feature type="domain" description="Calponin-homology (CH)" evidence="11">
    <location>
        <begin position="260"/>
        <end position="366"/>
    </location>
</feature>
<dbReference type="GO" id="GO:0030036">
    <property type="term" value="P:actin cytoskeleton organization"/>
    <property type="evidence" value="ECO:0007669"/>
    <property type="project" value="InterPro"/>
</dbReference>
<feature type="compositionally biased region" description="Basic and acidic residues" evidence="9">
    <location>
        <begin position="15"/>
        <end position="25"/>
    </location>
</feature>
<evidence type="ECO:0000313" key="13">
    <source>
        <dbReference type="Proteomes" id="UP000225706"/>
    </source>
</evidence>
<keyword evidence="13" id="KW-1185">Reference proteome</keyword>
<evidence type="ECO:0000256" key="4">
    <source>
        <dbReference type="ARBA" id="ARBA00022490"/>
    </source>
</evidence>
<name>A0A2B4S2Q5_STYPI</name>
<dbReference type="OrthoDB" id="2099265at2759"/>